<keyword evidence="2 5" id="KW-0812">Transmembrane</keyword>
<dbReference type="Pfam" id="PF03168">
    <property type="entry name" value="LEA_2"/>
    <property type="match status" value="1"/>
</dbReference>
<evidence type="ECO:0000313" key="7">
    <source>
        <dbReference type="EMBL" id="CAK9310694.1"/>
    </source>
</evidence>
<evidence type="ECO:0000256" key="2">
    <source>
        <dbReference type="ARBA" id="ARBA00022692"/>
    </source>
</evidence>
<evidence type="ECO:0000256" key="4">
    <source>
        <dbReference type="ARBA" id="ARBA00023136"/>
    </source>
</evidence>
<keyword evidence="8" id="KW-1185">Reference proteome</keyword>
<evidence type="ECO:0000256" key="5">
    <source>
        <dbReference type="SAM" id="Phobius"/>
    </source>
</evidence>
<sequence>MSLANVKSPKHCANKQELKIQKRYKKLFLGVSAFLSTISLLILLLWLILHPSKPEFRVKQADVYQLNLIDLHLLNSSIQLTLSSKNPNHRVGIYYDHLQVYAAYKGQQITLPTSLPPFYQGSQEANLLTAFLAGTTLPVAPSFGYEVGRDQSAGRFVLNLKAMGRLRWKVGSWVSGGYRFNVDCVAVMPFGPTLPTPPLTLKQPSSCSTTL</sequence>
<dbReference type="Proteomes" id="UP001642487">
    <property type="component" value="Chromosome 10"/>
</dbReference>
<feature type="domain" description="Late embryogenesis abundant protein LEA-2 subgroup" evidence="6">
    <location>
        <begin position="81"/>
        <end position="184"/>
    </location>
</feature>
<dbReference type="InterPro" id="IPR044839">
    <property type="entry name" value="NDR1-like"/>
</dbReference>
<gene>
    <name evidence="7" type="ORF">CITCOLO1_LOCUS2329</name>
</gene>
<dbReference type="PANTHER" id="PTHR31415">
    <property type="entry name" value="OS05G0367900 PROTEIN"/>
    <property type="match status" value="1"/>
</dbReference>
<name>A0ABP0XR97_9ROSI</name>
<proteinExistence type="predicted"/>
<comment type="subcellular location">
    <subcellularLocation>
        <location evidence="1">Membrane</location>
        <topology evidence="1">Single-pass membrane protein</topology>
    </subcellularLocation>
</comment>
<evidence type="ECO:0000256" key="3">
    <source>
        <dbReference type="ARBA" id="ARBA00022989"/>
    </source>
</evidence>
<feature type="transmembrane region" description="Helical" evidence="5">
    <location>
        <begin position="27"/>
        <end position="49"/>
    </location>
</feature>
<evidence type="ECO:0000259" key="6">
    <source>
        <dbReference type="Pfam" id="PF03168"/>
    </source>
</evidence>
<accession>A0ABP0XR97</accession>
<keyword evidence="4 5" id="KW-0472">Membrane</keyword>
<reference evidence="7 8" key="1">
    <citation type="submission" date="2024-03" db="EMBL/GenBank/DDBJ databases">
        <authorList>
            <person name="Gkanogiannis A."/>
            <person name="Becerra Lopez-Lavalle L."/>
        </authorList>
    </citation>
    <scope>NUCLEOTIDE SEQUENCE [LARGE SCALE GENOMIC DNA]</scope>
</reference>
<protein>
    <recommendedName>
        <fullName evidence="6">Late embryogenesis abundant protein LEA-2 subgroup domain-containing protein</fullName>
    </recommendedName>
</protein>
<dbReference type="PANTHER" id="PTHR31415:SF20">
    <property type="entry name" value="NDR1_HIN1-LIKE PROTEIN 26"/>
    <property type="match status" value="1"/>
</dbReference>
<organism evidence="7 8">
    <name type="scientific">Citrullus colocynthis</name>
    <name type="common">colocynth</name>
    <dbReference type="NCBI Taxonomy" id="252529"/>
    <lineage>
        <taxon>Eukaryota</taxon>
        <taxon>Viridiplantae</taxon>
        <taxon>Streptophyta</taxon>
        <taxon>Embryophyta</taxon>
        <taxon>Tracheophyta</taxon>
        <taxon>Spermatophyta</taxon>
        <taxon>Magnoliopsida</taxon>
        <taxon>eudicotyledons</taxon>
        <taxon>Gunneridae</taxon>
        <taxon>Pentapetalae</taxon>
        <taxon>rosids</taxon>
        <taxon>fabids</taxon>
        <taxon>Cucurbitales</taxon>
        <taxon>Cucurbitaceae</taxon>
        <taxon>Benincaseae</taxon>
        <taxon>Citrullus</taxon>
    </lineage>
</organism>
<dbReference type="EMBL" id="OZ021744">
    <property type="protein sequence ID" value="CAK9310694.1"/>
    <property type="molecule type" value="Genomic_DNA"/>
</dbReference>
<evidence type="ECO:0000256" key="1">
    <source>
        <dbReference type="ARBA" id="ARBA00004167"/>
    </source>
</evidence>
<dbReference type="InterPro" id="IPR004864">
    <property type="entry name" value="LEA_2"/>
</dbReference>
<keyword evidence="3 5" id="KW-1133">Transmembrane helix</keyword>
<evidence type="ECO:0000313" key="8">
    <source>
        <dbReference type="Proteomes" id="UP001642487"/>
    </source>
</evidence>